<dbReference type="Gramene" id="PRQ16438">
    <property type="protein sequence ID" value="PRQ16438"/>
    <property type="gene ID" value="RchiOBHm_Chr7g0184221"/>
</dbReference>
<feature type="domain" description="F-box" evidence="1">
    <location>
        <begin position="1"/>
        <end position="44"/>
    </location>
</feature>
<gene>
    <name evidence="2" type="ORF">RchiOBHm_Chr7g0184221</name>
</gene>
<evidence type="ECO:0000259" key="1">
    <source>
        <dbReference type="PROSITE" id="PS50181"/>
    </source>
</evidence>
<proteinExistence type="predicted"/>
<dbReference type="PANTHER" id="PTHR31672:SF13">
    <property type="entry name" value="F-BOX PROTEIN CPR30-LIKE"/>
    <property type="match status" value="1"/>
</dbReference>
<comment type="caution">
    <text evidence="2">The sequence shown here is derived from an EMBL/GenBank/DDBJ whole genome shotgun (WGS) entry which is preliminary data.</text>
</comment>
<dbReference type="Gene3D" id="1.20.1280.50">
    <property type="match status" value="1"/>
</dbReference>
<dbReference type="AlphaFoldDB" id="A0A2P6P3D0"/>
<reference evidence="2 3" key="1">
    <citation type="journal article" date="2018" name="Nat. Genet.">
        <title>The Rosa genome provides new insights in the design of modern roses.</title>
        <authorList>
            <person name="Bendahmane M."/>
        </authorList>
    </citation>
    <scope>NUCLEOTIDE SEQUENCE [LARGE SCALE GENOMIC DNA]</scope>
    <source>
        <strain evidence="3">cv. Old Blush</strain>
    </source>
</reference>
<organism evidence="2 3">
    <name type="scientific">Rosa chinensis</name>
    <name type="common">China rose</name>
    <dbReference type="NCBI Taxonomy" id="74649"/>
    <lineage>
        <taxon>Eukaryota</taxon>
        <taxon>Viridiplantae</taxon>
        <taxon>Streptophyta</taxon>
        <taxon>Embryophyta</taxon>
        <taxon>Tracheophyta</taxon>
        <taxon>Spermatophyta</taxon>
        <taxon>Magnoliopsida</taxon>
        <taxon>eudicotyledons</taxon>
        <taxon>Gunneridae</taxon>
        <taxon>Pentapetalae</taxon>
        <taxon>rosids</taxon>
        <taxon>fabids</taxon>
        <taxon>Rosales</taxon>
        <taxon>Rosaceae</taxon>
        <taxon>Rosoideae</taxon>
        <taxon>Rosoideae incertae sedis</taxon>
        <taxon>Rosa</taxon>
    </lineage>
</organism>
<dbReference type="Proteomes" id="UP000238479">
    <property type="component" value="Chromosome 7"/>
</dbReference>
<accession>A0A2P6P3D0</accession>
<dbReference type="PANTHER" id="PTHR31672">
    <property type="entry name" value="BNACNNG10540D PROTEIN"/>
    <property type="match status" value="1"/>
</dbReference>
<dbReference type="PROSITE" id="PS50181">
    <property type="entry name" value="FBOX"/>
    <property type="match status" value="1"/>
</dbReference>
<sequence length="136" mass="15670">MQYLLAELISGILSWLPVKDLIRCTSVSKLWNSIVRSKLFIKEHNQRAITTNNDCTLIYISCFRDHFSSLAFSACSDTFSNEEPLKHPIYSAEERDRLGLDTMSLLLLILLDVETNRHMLTEGKGYLFLWNPMIAN</sequence>
<evidence type="ECO:0000313" key="2">
    <source>
        <dbReference type="EMBL" id="PRQ16438.1"/>
    </source>
</evidence>
<name>A0A2P6P3D0_ROSCH</name>
<dbReference type="Pfam" id="PF00646">
    <property type="entry name" value="F-box"/>
    <property type="match status" value="1"/>
</dbReference>
<keyword evidence="3" id="KW-1185">Reference proteome</keyword>
<dbReference type="SUPFAM" id="SSF81383">
    <property type="entry name" value="F-box domain"/>
    <property type="match status" value="1"/>
</dbReference>
<evidence type="ECO:0000313" key="3">
    <source>
        <dbReference type="Proteomes" id="UP000238479"/>
    </source>
</evidence>
<dbReference type="SMART" id="SM00256">
    <property type="entry name" value="FBOX"/>
    <property type="match status" value="1"/>
</dbReference>
<dbReference type="InterPro" id="IPR001810">
    <property type="entry name" value="F-box_dom"/>
</dbReference>
<dbReference type="InterPro" id="IPR050796">
    <property type="entry name" value="SCF_F-box_component"/>
</dbReference>
<dbReference type="InterPro" id="IPR036047">
    <property type="entry name" value="F-box-like_dom_sf"/>
</dbReference>
<protein>
    <submittedName>
        <fullName evidence="2">Putative F-box domain-containing protein</fullName>
    </submittedName>
</protein>
<dbReference type="EMBL" id="PDCK01000045">
    <property type="protein sequence ID" value="PRQ16438.1"/>
    <property type="molecule type" value="Genomic_DNA"/>
</dbReference>